<sequence>LIHVLGLELVICYLLDSHQLRTQGLLSWTQFWPSLLLPCVNGTVLVLRLLSALADNPLWRNNTLNGAAIWYCAISLRLLIILLQPYEPRPYGVWRCFTFFLLVLLHVLGLEIISCYLLDSHQLRTQGLLSWAQFWPSLLLPAFNWVGVAVRLWSVITDNQLWRNNTLDVLVWYIALCVRAIVILLQPYEPRPYGIWRCFTYFLLLATASSRNARELAWRAAFASM</sequence>
<evidence type="ECO:0000313" key="3">
    <source>
        <dbReference type="Proteomes" id="UP000485058"/>
    </source>
</evidence>
<protein>
    <submittedName>
        <fullName evidence="2">Uncharacterized protein</fullName>
    </submittedName>
</protein>
<dbReference type="Proteomes" id="UP000485058">
    <property type="component" value="Unassembled WGS sequence"/>
</dbReference>
<feature type="transmembrane region" description="Helical" evidence="1">
    <location>
        <begin position="31"/>
        <end position="51"/>
    </location>
</feature>
<feature type="non-terminal residue" evidence="2">
    <location>
        <position position="225"/>
    </location>
</feature>
<name>A0A699YLB5_HAELA</name>
<reference evidence="2 3" key="1">
    <citation type="submission" date="2020-02" db="EMBL/GenBank/DDBJ databases">
        <title>Draft genome sequence of Haematococcus lacustris strain NIES-144.</title>
        <authorList>
            <person name="Morimoto D."/>
            <person name="Nakagawa S."/>
            <person name="Yoshida T."/>
            <person name="Sawayama S."/>
        </authorList>
    </citation>
    <scope>NUCLEOTIDE SEQUENCE [LARGE SCALE GENOMIC DNA]</scope>
    <source>
        <strain evidence="2 3">NIES-144</strain>
    </source>
</reference>
<feature type="transmembrane region" description="Helical" evidence="1">
    <location>
        <begin position="92"/>
        <end position="118"/>
    </location>
</feature>
<feature type="transmembrane region" description="Helical" evidence="1">
    <location>
        <begin position="130"/>
        <end position="150"/>
    </location>
</feature>
<comment type="caution">
    <text evidence="2">The sequence shown here is derived from an EMBL/GenBank/DDBJ whole genome shotgun (WGS) entry which is preliminary data.</text>
</comment>
<keyword evidence="1" id="KW-0812">Transmembrane</keyword>
<feature type="non-terminal residue" evidence="2">
    <location>
        <position position="1"/>
    </location>
</feature>
<gene>
    <name evidence="2" type="ORF">HaLaN_01483</name>
</gene>
<evidence type="ECO:0000256" key="1">
    <source>
        <dbReference type="SAM" id="Phobius"/>
    </source>
</evidence>
<organism evidence="2 3">
    <name type="scientific">Haematococcus lacustris</name>
    <name type="common">Green alga</name>
    <name type="synonym">Haematococcus pluvialis</name>
    <dbReference type="NCBI Taxonomy" id="44745"/>
    <lineage>
        <taxon>Eukaryota</taxon>
        <taxon>Viridiplantae</taxon>
        <taxon>Chlorophyta</taxon>
        <taxon>core chlorophytes</taxon>
        <taxon>Chlorophyceae</taxon>
        <taxon>CS clade</taxon>
        <taxon>Chlamydomonadales</taxon>
        <taxon>Haematococcaceae</taxon>
        <taxon>Haematococcus</taxon>
    </lineage>
</organism>
<feature type="transmembrane region" description="Helical" evidence="1">
    <location>
        <begin position="170"/>
        <end position="188"/>
    </location>
</feature>
<dbReference type="AlphaFoldDB" id="A0A699YLB5"/>
<keyword evidence="1" id="KW-0472">Membrane</keyword>
<keyword evidence="1" id="KW-1133">Transmembrane helix</keyword>
<feature type="transmembrane region" description="Helical" evidence="1">
    <location>
        <begin position="63"/>
        <end position="86"/>
    </location>
</feature>
<dbReference type="EMBL" id="BLLF01000056">
    <property type="protein sequence ID" value="GFH06789.1"/>
    <property type="molecule type" value="Genomic_DNA"/>
</dbReference>
<accession>A0A699YLB5</accession>
<evidence type="ECO:0000313" key="2">
    <source>
        <dbReference type="EMBL" id="GFH06789.1"/>
    </source>
</evidence>
<proteinExistence type="predicted"/>
<keyword evidence="3" id="KW-1185">Reference proteome</keyword>